<accession>A0A2X0WCW0</accession>
<feature type="transmembrane region" description="Helical" evidence="10">
    <location>
        <begin position="258"/>
        <end position="277"/>
    </location>
</feature>
<dbReference type="GO" id="GO:0042910">
    <property type="term" value="F:xenobiotic transmembrane transporter activity"/>
    <property type="evidence" value="ECO:0007669"/>
    <property type="project" value="InterPro"/>
</dbReference>
<evidence type="ECO:0000256" key="4">
    <source>
        <dbReference type="ARBA" id="ARBA00022475"/>
    </source>
</evidence>
<keyword evidence="6 10" id="KW-1133">Transmembrane helix</keyword>
<keyword evidence="3" id="KW-0050">Antiport</keyword>
<feature type="transmembrane region" description="Helical" evidence="10">
    <location>
        <begin position="289"/>
        <end position="308"/>
    </location>
</feature>
<reference evidence="11 12" key="1">
    <citation type="submission" date="2018-06" db="EMBL/GenBank/DDBJ databases">
        <authorList>
            <consortium name="Pathogen Informatics"/>
            <person name="Doyle S."/>
        </authorList>
    </citation>
    <scope>NUCLEOTIDE SEQUENCE [LARGE SCALE GENOMIC DNA]</scope>
    <source>
        <strain evidence="11 12">NCTC13093</strain>
    </source>
</reference>
<evidence type="ECO:0000313" key="12">
    <source>
        <dbReference type="Proteomes" id="UP000250086"/>
    </source>
</evidence>
<dbReference type="NCBIfam" id="TIGR00797">
    <property type="entry name" value="matE"/>
    <property type="match status" value="1"/>
</dbReference>
<dbReference type="InterPro" id="IPR048279">
    <property type="entry name" value="MdtK-like"/>
</dbReference>
<dbReference type="InterPro" id="IPR002528">
    <property type="entry name" value="MATE_fam"/>
</dbReference>
<feature type="transmembrane region" description="Helical" evidence="10">
    <location>
        <begin position="369"/>
        <end position="388"/>
    </location>
</feature>
<dbReference type="Proteomes" id="UP000250086">
    <property type="component" value="Unassembled WGS sequence"/>
</dbReference>
<dbReference type="PANTHER" id="PTHR43298">
    <property type="entry name" value="MULTIDRUG RESISTANCE PROTEIN NORM-RELATED"/>
    <property type="match status" value="1"/>
</dbReference>
<dbReference type="GO" id="GO:0006811">
    <property type="term" value="P:monoatomic ion transport"/>
    <property type="evidence" value="ECO:0007669"/>
    <property type="project" value="UniProtKB-KW"/>
</dbReference>
<keyword evidence="7" id="KW-0406">Ion transport</keyword>
<protein>
    <recommendedName>
        <fullName evidence="9">Multidrug-efflux transporter</fullName>
    </recommendedName>
</protein>
<dbReference type="CDD" id="cd13131">
    <property type="entry name" value="MATE_NorM_like"/>
    <property type="match status" value="1"/>
</dbReference>
<comment type="subcellular location">
    <subcellularLocation>
        <location evidence="1">Cell inner membrane</location>
        <topology evidence="1">Multi-pass membrane protein</topology>
    </subcellularLocation>
</comment>
<feature type="transmembrane region" description="Helical" evidence="10">
    <location>
        <begin position="429"/>
        <end position="450"/>
    </location>
</feature>
<dbReference type="PANTHER" id="PTHR43298:SF2">
    <property type="entry name" value="FMN_FAD EXPORTER YEEO-RELATED"/>
    <property type="match status" value="1"/>
</dbReference>
<feature type="transmembrane region" description="Helical" evidence="10">
    <location>
        <begin position="142"/>
        <end position="160"/>
    </location>
</feature>
<evidence type="ECO:0000256" key="10">
    <source>
        <dbReference type="SAM" id="Phobius"/>
    </source>
</evidence>
<feature type="transmembrane region" description="Helical" evidence="10">
    <location>
        <begin position="172"/>
        <end position="194"/>
    </location>
</feature>
<dbReference type="InterPro" id="IPR050222">
    <property type="entry name" value="MATE_MdtK"/>
</dbReference>
<organism evidence="11 12">
    <name type="scientific">Anaerobiospirillum thomasii</name>
    <dbReference type="NCBI Taxonomy" id="179995"/>
    <lineage>
        <taxon>Bacteria</taxon>
        <taxon>Pseudomonadati</taxon>
        <taxon>Pseudomonadota</taxon>
        <taxon>Gammaproteobacteria</taxon>
        <taxon>Aeromonadales</taxon>
        <taxon>Succinivibrionaceae</taxon>
        <taxon>Anaerobiospirillum</taxon>
    </lineage>
</organism>
<evidence type="ECO:0000256" key="8">
    <source>
        <dbReference type="ARBA" id="ARBA00023136"/>
    </source>
</evidence>
<proteinExistence type="predicted"/>
<dbReference type="PIRSF" id="PIRSF006603">
    <property type="entry name" value="DinF"/>
    <property type="match status" value="1"/>
</dbReference>
<name>A0A2X0WCW0_9GAMM</name>
<keyword evidence="8 10" id="KW-0472">Membrane</keyword>
<dbReference type="EMBL" id="UAPV01000001">
    <property type="protein sequence ID" value="SPT70597.1"/>
    <property type="molecule type" value="Genomic_DNA"/>
</dbReference>
<dbReference type="RefSeq" id="WP_113744651.1">
    <property type="nucleotide sequence ID" value="NZ_UAPU01000005.1"/>
</dbReference>
<keyword evidence="4" id="KW-1003">Cell membrane</keyword>
<dbReference type="OrthoDB" id="9780160at2"/>
<evidence type="ECO:0000313" key="11">
    <source>
        <dbReference type="EMBL" id="SPT70597.1"/>
    </source>
</evidence>
<dbReference type="GO" id="GO:0015297">
    <property type="term" value="F:antiporter activity"/>
    <property type="evidence" value="ECO:0007669"/>
    <property type="project" value="UniProtKB-KW"/>
</dbReference>
<evidence type="ECO:0000256" key="3">
    <source>
        <dbReference type="ARBA" id="ARBA00022449"/>
    </source>
</evidence>
<dbReference type="Pfam" id="PF01554">
    <property type="entry name" value="MatE"/>
    <property type="match status" value="2"/>
</dbReference>
<keyword evidence="12" id="KW-1185">Reference proteome</keyword>
<feature type="transmembrane region" description="Helical" evidence="10">
    <location>
        <begin position="200"/>
        <end position="225"/>
    </location>
</feature>
<feature type="transmembrane region" description="Helical" evidence="10">
    <location>
        <begin position="329"/>
        <end position="349"/>
    </location>
</feature>
<feature type="transmembrane region" description="Helical" evidence="10">
    <location>
        <begin position="100"/>
        <end position="122"/>
    </location>
</feature>
<evidence type="ECO:0000256" key="5">
    <source>
        <dbReference type="ARBA" id="ARBA00022692"/>
    </source>
</evidence>
<dbReference type="AlphaFoldDB" id="A0A2X0WCW0"/>
<feature type="transmembrane region" description="Helical" evidence="10">
    <location>
        <begin position="27"/>
        <end position="54"/>
    </location>
</feature>
<evidence type="ECO:0000256" key="2">
    <source>
        <dbReference type="ARBA" id="ARBA00022448"/>
    </source>
</evidence>
<evidence type="ECO:0000256" key="6">
    <source>
        <dbReference type="ARBA" id="ARBA00022989"/>
    </source>
</evidence>
<evidence type="ECO:0000256" key="1">
    <source>
        <dbReference type="ARBA" id="ARBA00004429"/>
    </source>
</evidence>
<evidence type="ECO:0000256" key="7">
    <source>
        <dbReference type="ARBA" id="ARBA00023065"/>
    </source>
</evidence>
<sequence>MSEVADKAVSCEIVPSYSTEFRRLFKLFLPVLLGQLAQTSMGVVDTVMAGWAGTIELSGVAIGSSFFWPALLFVVGMSFAIQPIVAQLRGSGAIDKIPKSLHTATVICISISVVIAILVALMPNIYKLTSDINQDMINVATGYLYAIAIGIPGFTLFNILRAYCEGLGTTIPTLIFGFIALIINIPLNYIFIFGKLGMPAFGGVGCGIATTVTIYITTALMFIYTQRAKFYEKYRLYRQIYSIDTDDVKAFLKLGLPLGLSTTIEVACFSLVSFFLSPFGPVVVGAHSIALNISGLLFMIPLSLASCATIRVGEAMGCIHWHRALRTTYSVFCMGFVFFLLSFSCVLLFKEDIISLYTQDPKVHEIASLLVFLCCLYMLPDTLQVLAIGVLRGFKDSKTIFIVTVVAYWFIAMPIGYGLAYGYITGQKIAATGFWLGFICGLVTAAIIYITRLVMLFRKRALPSGMNLQI</sequence>
<dbReference type="GO" id="GO:0005886">
    <property type="term" value="C:plasma membrane"/>
    <property type="evidence" value="ECO:0007669"/>
    <property type="project" value="UniProtKB-SubCell"/>
</dbReference>
<keyword evidence="2" id="KW-0813">Transport</keyword>
<feature type="transmembrane region" description="Helical" evidence="10">
    <location>
        <begin position="66"/>
        <end position="88"/>
    </location>
</feature>
<keyword evidence="5 10" id="KW-0812">Transmembrane</keyword>
<gene>
    <name evidence="11" type="primary">mdtK</name>
    <name evidence="11" type="ORF">NCTC13093_02014</name>
</gene>
<evidence type="ECO:0000256" key="9">
    <source>
        <dbReference type="ARBA" id="ARBA00031636"/>
    </source>
</evidence>
<feature type="transmembrane region" description="Helical" evidence="10">
    <location>
        <begin position="400"/>
        <end position="423"/>
    </location>
</feature>